<keyword evidence="4 6" id="KW-1133">Transmembrane helix</keyword>
<evidence type="ECO:0000256" key="1">
    <source>
        <dbReference type="ARBA" id="ARBA00004141"/>
    </source>
</evidence>
<dbReference type="Pfam" id="PF00892">
    <property type="entry name" value="EamA"/>
    <property type="match status" value="2"/>
</dbReference>
<feature type="transmembrane region" description="Helical" evidence="6">
    <location>
        <begin position="183"/>
        <end position="202"/>
    </location>
</feature>
<keyword evidence="3 6" id="KW-0812">Transmembrane</keyword>
<dbReference type="PANTHER" id="PTHR32322:SF2">
    <property type="entry name" value="EAMA DOMAIN-CONTAINING PROTEIN"/>
    <property type="match status" value="1"/>
</dbReference>
<feature type="transmembrane region" description="Helical" evidence="6">
    <location>
        <begin position="214"/>
        <end position="236"/>
    </location>
</feature>
<dbReference type="InterPro" id="IPR000620">
    <property type="entry name" value="EamA_dom"/>
</dbReference>
<keyword evidence="5 6" id="KW-0472">Membrane</keyword>
<gene>
    <name evidence="8" type="ORF">EHT87_00295</name>
</gene>
<feature type="transmembrane region" description="Helical" evidence="6">
    <location>
        <begin position="243"/>
        <end position="264"/>
    </location>
</feature>
<accession>A0A3P1CU52</accession>
<evidence type="ECO:0000256" key="5">
    <source>
        <dbReference type="ARBA" id="ARBA00023136"/>
    </source>
</evidence>
<evidence type="ECO:0000256" key="3">
    <source>
        <dbReference type="ARBA" id="ARBA00022692"/>
    </source>
</evidence>
<evidence type="ECO:0000313" key="9">
    <source>
        <dbReference type="Proteomes" id="UP000274271"/>
    </source>
</evidence>
<feature type="transmembrane region" description="Helical" evidence="6">
    <location>
        <begin position="37"/>
        <end position="56"/>
    </location>
</feature>
<dbReference type="RefSeq" id="WP_124902711.1">
    <property type="nucleotide sequence ID" value="NZ_RQJP01000001.1"/>
</dbReference>
<feature type="transmembrane region" description="Helical" evidence="6">
    <location>
        <begin position="153"/>
        <end position="171"/>
    </location>
</feature>
<protein>
    <submittedName>
        <fullName evidence="8">DMT family transporter</fullName>
    </submittedName>
</protein>
<dbReference type="InterPro" id="IPR050638">
    <property type="entry name" value="AA-Vitamin_Transporters"/>
</dbReference>
<comment type="similarity">
    <text evidence="2">Belongs to the EamA transporter family.</text>
</comment>
<keyword evidence="9" id="KW-1185">Reference proteome</keyword>
<dbReference type="OrthoDB" id="7541381at2"/>
<feature type="transmembrane region" description="Helical" evidence="6">
    <location>
        <begin position="270"/>
        <end position="287"/>
    </location>
</feature>
<sequence>MRNSKTWISYVIIHVVFMGVWGALIELPEKNGFPPTLGYVVWAIMMIPAAVVALAVNKWQLETDKRSVLFGCLAGLLGAVGQLVLFFTLRIAPAYLVFPILSLTPVVTILMAALFLKESTGVMGWTGIGIAVVAIFLLSYIPPGNSAVRGYLWILLTLVPLLAWGVQGFIMRFANEHMKAESIFFYMTLGSIALIPFALWMTDFSQPINYGLKGPYLSAAVQVLNAFGALCLVYAFRYGRAIFVAPMTTALSPVLTVIISLGMYSVFPHPVTLIGIVLAIVSAVLMGNAEMNMEKKGGAEIPATTRTFNEAK</sequence>
<comment type="caution">
    <text evidence="8">The sequence shown here is derived from an EMBL/GenBank/DDBJ whole genome shotgun (WGS) entry which is preliminary data.</text>
</comment>
<dbReference type="SUPFAM" id="SSF103481">
    <property type="entry name" value="Multidrug resistance efflux transporter EmrE"/>
    <property type="match status" value="2"/>
</dbReference>
<evidence type="ECO:0000256" key="2">
    <source>
        <dbReference type="ARBA" id="ARBA00007362"/>
    </source>
</evidence>
<feature type="domain" description="EamA" evidence="7">
    <location>
        <begin position="152"/>
        <end position="286"/>
    </location>
</feature>
<reference evidence="8 9" key="1">
    <citation type="submission" date="2018-11" db="EMBL/GenBank/DDBJ databases">
        <authorList>
            <person name="Zhou Z."/>
            <person name="Wang G."/>
        </authorList>
    </citation>
    <scope>NUCLEOTIDE SEQUENCE [LARGE SCALE GENOMIC DNA]</scope>
    <source>
        <strain evidence="8 9">KCTC42998</strain>
    </source>
</reference>
<feature type="transmembrane region" description="Helical" evidence="6">
    <location>
        <begin position="95"/>
        <end position="115"/>
    </location>
</feature>
<evidence type="ECO:0000259" key="7">
    <source>
        <dbReference type="Pfam" id="PF00892"/>
    </source>
</evidence>
<dbReference type="InterPro" id="IPR037185">
    <property type="entry name" value="EmrE-like"/>
</dbReference>
<name>A0A3P1CU52_9BACT</name>
<feature type="transmembrane region" description="Helical" evidence="6">
    <location>
        <begin position="68"/>
        <end position="89"/>
    </location>
</feature>
<feature type="transmembrane region" description="Helical" evidence="6">
    <location>
        <begin position="122"/>
        <end position="141"/>
    </location>
</feature>
<dbReference type="Gene3D" id="1.10.3730.20">
    <property type="match status" value="1"/>
</dbReference>
<organism evidence="8 9">
    <name type="scientific">Larkinella knui</name>
    <dbReference type="NCBI Taxonomy" id="2025310"/>
    <lineage>
        <taxon>Bacteria</taxon>
        <taxon>Pseudomonadati</taxon>
        <taxon>Bacteroidota</taxon>
        <taxon>Cytophagia</taxon>
        <taxon>Cytophagales</taxon>
        <taxon>Spirosomataceae</taxon>
        <taxon>Larkinella</taxon>
    </lineage>
</organism>
<feature type="transmembrane region" description="Helical" evidence="6">
    <location>
        <begin position="7"/>
        <end position="25"/>
    </location>
</feature>
<evidence type="ECO:0000313" key="8">
    <source>
        <dbReference type="EMBL" id="RRB16768.1"/>
    </source>
</evidence>
<feature type="domain" description="EamA" evidence="7">
    <location>
        <begin position="6"/>
        <end position="139"/>
    </location>
</feature>
<dbReference type="Proteomes" id="UP000274271">
    <property type="component" value="Unassembled WGS sequence"/>
</dbReference>
<dbReference type="PANTHER" id="PTHR32322">
    <property type="entry name" value="INNER MEMBRANE TRANSPORTER"/>
    <property type="match status" value="1"/>
</dbReference>
<dbReference type="GO" id="GO:0016020">
    <property type="term" value="C:membrane"/>
    <property type="evidence" value="ECO:0007669"/>
    <property type="project" value="UniProtKB-SubCell"/>
</dbReference>
<evidence type="ECO:0000256" key="4">
    <source>
        <dbReference type="ARBA" id="ARBA00022989"/>
    </source>
</evidence>
<dbReference type="EMBL" id="RQJP01000001">
    <property type="protein sequence ID" value="RRB16768.1"/>
    <property type="molecule type" value="Genomic_DNA"/>
</dbReference>
<comment type="subcellular location">
    <subcellularLocation>
        <location evidence="1">Membrane</location>
        <topology evidence="1">Multi-pass membrane protein</topology>
    </subcellularLocation>
</comment>
<dbReference type="AlphaFoldDB" id="A0A3P1CU52"/>
<evidence type="ECO:0000256" key="6">
    <source>
        <dbReference type="SAM" id="Phobius"/>
    </source>
</evidence>
<proteinExistence type="inferred from homology"/>